<dbReference type="Proteomes" id="UP000648535">
    <property type="component" value="Unassembled WGS sequence"/>
</dbReference>
<evidence type="ECO:0000313" key="6">
    <source>
        <dbReference type="Proteomes" id="UP000648535"/>
    </source>
</evidence>
<reference evidence="4" key="2">
    <citation type="submission" date="2020-09" db="EMBL/GenBank/DDBJ databases">
        <authorList>
            <person name="Sun Q."/>
            <person name="Ohkuma M."/>
        </authorList>
    </citation>
    <scope>NUCLEOTIDE SEQUENCE</scope>
    <source>
        <strain evidence="4">JCM 1480</strain>
    </source>
</reference>
<name>A0A8H9GA63_9MICO</name>
<proteinExistence type="predicted"/>
<organism evidence="4 6">
    <name type="scientific">Curtobacterium luteum</name>
    <dbReference type="NCBI Taxonomy" id="33881"/>
    <lineage>
        <taxon>Bacteria</taxon>
        <taxon>Bacillati</taxon>
        <taxon>Actinomycetota</taxon>
        <taxon>Actinomycetes</taxon>
        <taxon>Micrococcales</taxon>
        <taxon>Microbacteriaceae</taxon>
        <taxon>Curtobacterium</taxon>
    </lineage>
</organism>
<sequence length="543" mass="56343">MPAPRTMRILALTAALAAGLGAAVVAPATASAAAPITDDRDPSCTTTSTTALCAAPDTLLDVRIGDVHPTQPSLGYDEVYYKLGRYSTALSKDAVNKKFDDWCEANGQEEAATTTAASTLTDPSTFTCAVPVGSETPDTIAPMKTVVIGPGGTLYLTDGHHTLTSFDEDSGPDVHVRLRVLGNLSGLGTTEFWQTMQDNRWVWLRDTAGRSITPARLPQNVGLAAFQDDSARSIMYFGRDIGYTADGAVPFQEFYWGSWLRAHPELGLASWDQDDFAASLSLVERITRAQVALAPNDVVDAESGYTAADLSTLSAWNDGKAVTKGEWAKLSAPYSSDKPGKLAYMTEYRRTLAAEPGEPGTDPSDPSDPTDPTEPTDPADPGTTPTEPAEPSTTPSAPSDPSTGDDGPTDPTTVRGTVTVEGDLVAGGSVTVHGTGFAADTAARVEIHSDPVLLGAVRTDDTGAFTLAATVPTSLPAGTHTVVVVVDGVTVGSTTVTVAAAGPDGELAFTGAEGLVPAAVTALLAVLVGTGIVVARRRRARRA</sequence>
<dbReference type="SUPFAM" id="SSF110849">
    <property type="entry name" value="ParB/Sulfiredoxin"/>
    <property type="match status" value="1"/>
</dbReference>
<evidence type="ECO:0000313" key="5">
    <source>
        <dbReference type="EMBL" id="MBM7804037.1"/>
    </source>
</evidence>
<dbReference type="EMBL" id="BMOI01000005">
    <property type="protein sequence ID" value="GGK97183.1"/>
    <property type="molecule type" value="Genomic_DNA"/>
</dbReference>
<feature type="transmembrane region" description="Helical" evidence="2">
    <location>
        <begin position="515"/>
        <end position="535"/>
    </location>
</feature>
<evidence type="ECO:0000256" key="1">
    <source>
        <dbReference type="SAM" id="MobiDB-lite"/>
    </source>
</evidence>
<feature type="chain" id="PRO_5038627899" description="Chromosome partitioning protein ParB" evidence="3">
    <location>
        <begin position="33"/>
        <end position="543"/>
    </location>
</feature>
<dbReference type="RefSeq" id="WP_204620643.1">
    <property type="nucleotide sequence ID" value="NZ_BMOI01000005.1"/>
</dbReference>
<keyword evidence="2" id="KW-0812">Transmembrane</keyword>
<evidence type="ECO:0000313" key="4">
    <source>
        <dbReference type="EMBL" id="GGK97183.1"/>
    </source>
</evidence>
<keyword evidence="3" id="KW-0732">Signal</keyword>
<gene>
    <name evidence="4" type="ORF">GCM10009769_14200</name>
    <name evidence="5" type="ORF">JOE58_003288</name>
</gene>
<evidence type="ECO:0008006" key="8">
    <source>
        <dbReference type="Google" id="ProtNLM"/>
    </source>
</evidence>
<dbReference type="CDD" id="cd16390">
    <property type="entry name" value="ParB_N_Srx_like"/>
    <property type="match status" value="1"/>
</dbReference>
<dbReference type="InterPro" id="IPR036086">
    <property type="entry name" value="ParB/Sulfiredoxin_sf"/>
</dbReference>
<dbReference type="EMBL" id="JAFBCG010000001">
    <property type="protein sequence ID" value="MBM7804037.1"/>
    <property type="molecule type" value="Genomic_DNA"/>
</dbReference>
<reference evidence="4" key="1">
    <citation type="journal article" date="2014" name="Int. J. Syst. Evol. Microbiol.">
        <title>Complete genome sequence of Corynebacterium casei LMG S-19264T (=DSM 44701T), isolated from a smear-ripened cheese.</title>
        <authorList>
            <consortium name="US DOE Joint Genome Institute (JGI-PGF)"/>
            <person name="Walter F."/>
            <person name="Albersmeier A."/>
            <person name="Kalinowski J."/>
            <person name="Ruckert C."/>
        </authorList>
    </citation>
    <scope>NUCLEOTIDE SEQUENCE</scope>
    <source>
        <strain evidence="4">JCM 1480</strain>
    </source>
</reference>
<dbReference type="Gene3D" id="3.90.1530.10">
    <property type="entry name" value="Conserved hypothetical protein from pyrococcus furiosus pfu- 392566-001, ParB domain"/>
    <property type="match status" value="1"/>
</dbReference>
<evidence type="ECO:0000256" key="2">
    <source>
        <dbReference type="SAM" id="Phobius"/>
    </source>
</evidence>
<feature type="compositionally biased region" description="Low complexity" evidence="1">
    <location>
        <begin position="379"/>
        <end position="413"/>
    </location>
</feature>
<reference evidence="5 7" key="3">
    <citation type="submission" date="2021-01" db="EMBL/GenBank/DDBJ databases">
        <title>Sequencing the genomes of 1000 actinobacteria strains.</title>
        <authorList>
            <person name="Klenk H.-P."/>
        </authorList>
    </citation>
    <scope>NUCLEOTIDE SEQUENCE [LARGE SCALE GENOMIC DNA]</scope>
    <source>
        <strain evidence="5 7">DSM 20542</strain>
    </source>
</reference>
<dbReference type="Pfam" id="PF08857">
    <property type="entry name" value="ParBc_2"/>
    <property type="match status" value="1"/>
</dbReference>
<comment type="caution">
    <text evidence="4">The sequence shown here is derived from an EMBL/GenBank/DDBJ whole genome shotgun (WGS) entry which is preliminary data.</text>
</comment>
<feature type="region of interest" description="Disordered" evidence="1">
    <location>
        <begin position="354"/>
        <end position="415"/>
    </location>
</feature>
<dbReference type="InterPro" id="IPR014956">
    <property type="entry name" value="ParBc_2"/>
</dbReference>
<protein>
    <recommendedName>
        <fullName evidence="8">Chromosome partitioning protein ParB</fullName>
    </recommendedName>
</protein>
<dbReference type="Proteomes" id="UP000746584">
    <property type="component" value="Unassembled WGS sequence"/>
</dbReference>
<evidence type="ECO:0000256" key="3">
    <source>
        <dbReference type="SAM" id="SignalP"/>
    </source>
</evidence>
<accession>A0A8H9GA63</accession>
<keyword evidence="7" id="KW-1185">Reference proteome</keyword>
<keyword evidence="2" id="KW-1133">Transmembrane helix</keyword>
<dbReference type="AlphaFoldDB" id="A0A8H9GA63"/>
<feature type="compositionally biased region" description="Low complexity" evidence="1">
    <location>
        <begin position="355"/>
        <end position="364"/>
    </location>
</feature>
<feature type="signal peptide" evidence="3">
    <location>
        <begin position="1"/>
        <end position="32"/>
    </location>
</feature>
<keyword evidence="2" id="KW-0472">Membrane</keyword>
<evidence type="ECO:0000313" key="7">
    <source>
        <dbReference type="Proteomes" id="UP000746584"/>
    </source>
</evidence>